<dbReference type="InterPro" id="IPR018392">
    <property type="entry name" value="LysM"/>
</dbReference>
<dbReference type="CDD" id="cd12797">
    <property type="entry name" value="M23_peptidase"/>
    <property type="match status" value="1"/>
</dbReference>
<keyword evidence="5" id="KW-1185">Reference proteome</keyword>
<dbReference type="PANTHER" id="PTHR21666:SF263">
    <property type="entry name" value="MUREIN HYDROLASE ACTIVATOR NLPD"/>
    <property type="match status" value="1"/>
</dbReference>
<dbReference type="PROSITE" id="PS51782">
    <property type="entry name" value="LYSM"/>
    <property type="match status" value="2"/>
</dbReference>
<protein>
    <submittedName>
        <fullName evidence="4">LysM peptidoglycan-binding domain-containing M23 family metallopeptidase</fullName>
    </submittedName>
</protein>
<dbReference type="InterPro" id="IPR016047">
    <property type="entry name" value="M23ase_b-sheet_dom"/>
</dbReference>
<dbReference type="SUPFAM" id="SSF51261">
    <property type="entry name" value="Duplicated hybrid motif"/>
    <property type="match status" value="1"/>
</dbReference>
<reference evidence="4 5" key="1">
    <citation type="submission" date="2023-10" db="EMBL/GenBank/DDBJ databases">
        <title>Complete genome sequence of a Sphingomonadaceae bacterium.</title>
        <authorList>
            <person name="Yan C."/>
        </authorList>
    </citation>
    <scope>NUCLEOTIDE SEQUENCE [LARGE SCALE GENOMIC DNA]</scope>
    <source>
        <strain evidence="4 5">SCSIO 66989</strain>
    </source>
</reference>
<evidence type="ECO:0000313" key="4">
    <source>
        <dbReference type="EMBL" id="WOE74393.1"/>
    </source>
</evidence>
<dbReference type="CDD" id="cd00118">
    <property type="entry name" value="LysM"/>
    <property type="match status" value="2"/>
</dbReference>
<dbReference type="AlphaFoldDB" id="A0AA97F6Y2"/>
<feature type="domain" description="LysM" evidence="3">
    <location>
        <begin position="130"/>
        <end position="174"/>
    </location>
</feature>
<keyword evidence="2" id="KW-0732">Signal</keyword>
<dbReference type="KEGG" id="acoa:RB602_11115"/>
<dbReference type="Pfam" id="PF01551">
    <property type="entry name" value="Peptidase_M23"/>
    <property type="match status" value="1"/>
</dbReference>
<dbReference type="Pfam" id="PF01476">
    <property type="entry name" value="LysM"/>
    <property type="match status" value="2"/>
</dbReference>
<evidence type="ECO:0000313" key="5">
    <source>
        <dbReference type="Proteomes" id="UP001302429"/>
    </source>
</evidence>
<dbReference type="InterPro" id="IPR050570">
    <property type="entry name" value="Cell_wall_metabolism_enzyme"/>
</dbReference>
<evidence type="ECO:0000256" key="1">
    <source>
        <dbReference type="ARBA" id="ARBA00038420"/>
    </source>
</evidence>
<dbReference type="SUPFAM" id="SSF54106">
    <property type="entry name" value="LysM domain"/>
    <property type="match status" value="1"/>
</dbReference>
<gene>
    <name evidence="4" type="ORF">RB602_11115</name>
</gene>
<dbReference type="SMART" id="SM00257">
    <property type="entry name" value="LysM"/>
    <property type="match status" value="2"/>
</dbReference>
<proteinExistence type="inferred from homology"/>
<evidence type="ECO:0000256" key="2">
    <source>
        <dbReference type="SAM" id="SignalP"/>
    </source>
</evidence>
<dbReference type="Proteomes" id="UP001302429">
    <property type="component" value="Chromosome"/>
</dbReference>
<name>A0AA97F6Y2_9SPHN</name>
<dbReference type="EMBL" id="CP136594">
    <property type="protein sequence ID" value="WOE74393.1"/>
    <property type="molecule type" value="Genomic_DNA"/>
</dbReference>
<dbReference type="PANTHER" id="PTHR21666">
    <property type="entry name" value="PEPTIDASE-RELATED"/>
    <property type="match status" value="1"/>
</dbReference>
<comment type="similarity">
    <text evidence="1">Belongs to the E.coli NlpD/Haemophilus LppB family.</text>
</comment>
<feature type="chain" id="PRO_5041638137" evidence="2">
    <location>
        <begin position="34"/>
        <end position="364"/>
    </location>
</feature>
<dbReference type="InterPro" id="IPR011055">
    <property type="entry name" value="Dup_hybrid_motif"/>
</dbReference>
<dbReference type="RefSeq" id="WP_317080641.1">
    <property type="nucleotide sequence ID" value="NZ_CP136594.1"/>
</dbReference>
<dbReference type="InterPro" id="IPR036779">
    <property type="entry name" value="LysM_dom_sf"/>
</dbReference>
<organism evidence="4 5">
    <name type="scientific">Alterisphingorhabdus coralli</name>
    <dbReference type="NCBI Taxonomy" id="3071408"/>
    <lineage>
        <taxon>Bacteria</taxon>
        <taxon>Pseudomonadati</taxon>
        <taxon>Pseudomonadota</taxon>
        <taxon>Alphaproteobacteria</taxon>
        <taxon>Sphingomonadales</taxon>
        <taxon>Sphingomonadaceae</taxon>
        <taxon>Alterisphingorhabdus (ex Yan et al. 2024)</taxon>
    </lineage>
</organism>
<evidence type="ECO:0000259" key="3">
    <source>
        <dbReference type="PROSITE" id="PS51782"/>
    </source>
</evidence>
<dbReference type="GO" id="GO:0004222">
    <property type="term" value="F:metalloendopeptidase activity"/>
    <property type="evidence" value="ECO:0007669"/>
    <property type="project" value="TreeGrafter"/>
</dbReference>
<dbReference type="Gene3D" id="2.70.70.10">
    <property type="entry name" value="Glucose Permease (Domain IIA)"/>
    <property type="match status" value="1"/>
</dbReference>
<sequence>MAVSLHPSRGFSARRLFSLIAIAALPTACIPNAAGDNYGVSGSSANTPQLETDMEAIRGASPPPPVWEARPVSRNAVSVTGGSYVVQSGDTLRAIGNKTGAGSEALAMANGLEAPFTIYPGQRLTVPSGLFHVVSSGETGIAIARAYGVRWSEIVARNNLEEPFILRIGQRLQLPGGAVVTAPVDQPQQSDALEQRAAAFSLDIDDIVTGGQPATGQNTTIATAAPSAPKPVIAPKNFNGQFRWPANGKVISRFGDQGGGKVNDGIAIAMTQGAPFRAAATGVVAYTGDDVPTLGNLILVDHGSGWVTAYGNASQISVQRGDTVQLGQVLGRAGQTGLATRPQLHFELRRDRKPVDPLGKLGAQ</sequence>
<accession>A0AA97F6Y2</accession>
<feature type="signal peptide" evidence="2">
    <location>
        <begin position="1"/>
        <end position="33"/>
    </location>
</feature>
<dbReference type="Gene3D" id="3.10.350.10">
    <property type="entry name" value="LysM domain"/>
    <property type="match status" value="2"/>
</dbReference>
<feature type="domain" description="LysM" evidence="3">
    <location>
        <begin position="82"/>
        <end position="126"/>
    </location>
</feature>